<dbReference type="SUPFAM" id="SSF46955">
    <property type="entry name" value="Putative DNA-binding domain"/>
    <property type="match status" value="1"/>
</dbReference>
<accession>A0ABQ3UTF2</accession>
<protein>
    <recommendedName>
        <fullName evidence="4">HTH merR-type domain-containing protein</fullName>
    </recommendedName>
</protein>
<name>A0ABQ3UTF2_9CHLR</name>
<dbReference type="Proteomes" id="UP000654345">
    <property type="component" value="Unassembled WGS sequence"/>
</dbReference>
<keyword evidence="2" id="KW-0238">DNA-binding</keyword>
<dbReference type="Gene3D" id="1.10.1660.10">
    <property type="match status" value="1"/>
</dbReference>
<dbReference type="PANTHER" id="PTHR30204:SF94">
    <property type="entry name" value="HEAVY METAL-DEPENDENT TRANSCRIPTIONAL REGULATOR HI_0293-RELATED"/>
    <property type="match status" value="1"/>
</dbReference>
<dbReference type="SMART" id="SM00422">
    <property type="entry name" value="HTH_MERR"/>
    <property type="match status" value="1"/>
</dbReference>
<evidence type="ECO:0000256" key="3">
    <source>
        <dbReference type="ARBA" id="ARBA00023163"/>
    </source>
</evidence>
<reference evidence="5 6" key="1">
    <citation type="journal article" date="2021" name="Int. J. Syst. Evol. Microbiol.">
        <title>Reticulibacter mediterranei gen. nov., sp. nov., within the new family Reticulibacteraceae fam. nov., and Ktedonospora formicarum gen. nov., sp. nov., Ktedonobacter robiniae sp. nov., Dictyobacter formicarum sp. nov. and Dictyobacter arantiisoli sp. nov., belonging to the class Ktedonobacteria.</title>
        <authorList>
            <person name="Yabe S."/>
            <person name="Zheng Y."/>
            <person name="Wang C.M."/>
            <person name="Sakai Y."/>
            <person name="Abe K."/>
            <person name="Yokota A."/>
            <person name="Donadio S."/>
            <person name="Cavaletti L."/>
            <person name="Monciardini P."/>
        </authorList>
    </citation>
    <scope>NUCLEOTIDE SEQUENCE [LARGE SCALE GENOMIC DNA]</scope>
    <source>
        <strain evidence="5 6">SOSP1-30</strain>
    </source>
</reference>
<dbReference type="PANTHER" id="PTHR30204">
    <property type="entry name" value="REDOX-CYCLING DRUG-SENSING TRANSCRIPTIONAL ACTIVATOR SOXR"/>
    <property type="match status" value="1"/>
</dbReference>
<evidence type="ECO:0000313" key="6">
    <source>
        <dbReference type="Proteomes" id="UP000654345"/>
    </source>
</evidence>
<comment type="caution">
    <text evidence="5">The sequence shown here is derived from an EMBL/GenBank/DDBJ whole genome shotgun (WGS) entry which is preliminary data.</text>
</comment>
<dbReference type="Pfam" id="PF13411">
    <property type="entry name" value="MerR_1"/>
    <property type="match status" value="1"/>
</dbReference>
<keyword evidence="6" id="KW-1185">Reference proteome</keyword>
<evidence type="ECO:0000256" key="2">
    <source>
        <dbReference type="ARBA" id="ARBA00023125"/>
    </source>
</evidence>
<keyword evidence="1" id="KW-0805">Transcription regulation</keyword>
<dbReference type="PROSITE" id="PS00552">
    <property type="entry name" value="HTH_MERR_1"/>
    <property type="match status" value="1"/>
</dbReference>
<dbReference type="PROSITE" id="PS50937">
    <property type="entry name" value="HTH_MERR_2"/>
    <property type="match status" value="1"/>
</dbReference>
<dbReference type="InterPro" id="IPR047057">
    <property type="entry name" value="MerR_fam"/>
</dbReference>
<sequence>MKISELAEKTGLTAPTIRFYEKAGLLDARHVRRDEGNNYRDYYEEAVEHLLTIKEVQTAGFTLAEFKELDEVCNTGELVVQKATVYIRRKIDAVSEKIAELERVRAYLISKLAEVQEDHQVTDQRRLASGGAEPSS</sequence>
<feature type="domain" description="HTH merR-type" evidence="4">
    <location>
        <begin position="1"/>
        <end position="72"/>
    </location>
</feature>
<dbReference type="InterPro" id="IPR000551">
    <property type="entry name" value="MerR-type_HTH_dom"/>
</dbReference>
<evidence type="ECO:0000256" key="1">
    <source>
        <dbReference type="ARBA" id="ARBA00023015"/>
    </source>
</evidence>
<dbReference type="InterPro" id="IPR009061">
    <property type="entry name" value="DNA-bd_dom_put_sf"/>
</dbReference>
<dbReference type="RefSeq" id="WP_201372275.1">
    <property type="nucleotide sequence ID" value="NZ_BNJG01000001.1"/>
</dbReference>
<evidence type="ECO:0000313" key="5">
    <source>
        <dbReference type="EMBL" id="GHO55715.1"/>
    </source>
</evidence>
<organism evidence="5 6">
    <name type="scientific">Ktedonobacter robiniae</name>
    <dbReference type="NCBI Taxonomy" id="2778365"/>
    <lineage>
        <taxon>Bacteria</taxon>
        <taxon>Bacillati</taxon>
        <taxon>Chloroflexota</taxon>
        <taxon>Ktedonobacteria</taxon>
        <taxon>Ktedonobacterales</taxon>
        <taxon>Ktedonobacteraceae</taxon>
        <taxon>Ktedonobacter</taxon>
    </lineage>
</organism>
<dbReference type="EMBL" id="BNJG01000001">
    <property type="protein sequence ID" value="GHO55715.1"/>
    <property type="molecule type" value="Genomic_DNA"/>
</dbReference>
<keyword evidence="3" id="KW-0804">Transcription</keyword>
<proteinExistence type="predicted"/>
<gene>
    <name evidence="5" type="ORF">KSB_41900</name>
</gene>
<evidence type="ECO:0000259" key="4">
    <source>
        <dbReference type="PROSITE" id="PS50937"/>
    </source>
</evidence>